<sequence>MYNLTDINASKDTILSLALTDAPLEVVFAGHDDEESTSGKTIVDESVGIEQNEPVYFNVGKSLSLVVAANDVGNNGFSAVDHQWQVHYNICHFPRRQFLGIPGDLSPGITFPGDMSPGKS</sequence>
<gene>
    <name evidence="1" type="ORF">Tci_574859</name>
</gene>
<dbReference type="AlphaFoldDB" id="A0A699J0V5"/>
<proteinExistence type="predicted"/>
<accession>A0A699J0V5</accession>
<organism evidence="1">
    <name type="scientific">Tanacetum cinerariifolium</name>
    <name type="common">Dalmatian daisy</name>
    <name type="synonym">Chrysanthemum cinerariifolium</name>
    <dbReference type="NCBI Taxonomy" id="118510"/>
    <lineage>
        <taxon>Eukaryota</taxon>
        <taxon>Viridiplantae</taxon>
        <taxon>Streptophyta</taxon>
        <taxon>Embryophyta</taxon>
        <taxon>Tracheophyta</taxon>
        <taxon>Spermatophyta</taxon>
        <taxon>Magnoliopsida</taxon>
        <taxon>eudicotyledons</taxon>
        <taxon>Gunneridae</taxon>
        <taxon>Pentapetalae</taxon>
        <taxon>asterids</taxon>
        <taxon>campanulids</taxon>
        <taxon>Asterales</taxon>
        <taxon>Asteraceae</taxon>
        <taxon>Asteroideae</taxon>
        <taxon>Anthemideae</taxon>
        <taxon>Anthemidinae</taxon>
        <taxon>Tanacetum</taxon>
    </lineage>
</organism>
<evidence type="ECO:0000313" key="1">
    <source>
        <dbReference type="EMBL" id="GFA02887.1"/>
    </source>
</evidence>
<comment type="caution">
    <text evidence="1">The sequence shown here is derived from an EMBL/GenBank/DDBJ whole genome shotgun (WGS) entry which is preliminary data.</text>
</comment>
<name>A0A699J0V5_TANCI</name>
<reference evidence="1" key="1">
    <citation type="journal article" date="2019" name="Sci. Rep.">
        <title>Draft genome of Tanacetum cinerariifolium, the natural source of mosquito coil.</title>
        <authorList>
            <person name="Yamashiro T."/>
            <person name="Shiraishi A."/>
            <person name="Satake H."/>
            <person name="Nakayama K."/>
        </authorList>
    </citation>
    <scope>NUCLEOTIDE SEQUENCE</scope>
</reference>
<dbReference type="EMBL" id="BKCJ010358009">
    <property type="protein sequence ID" value="GFA02887.1"/>
    <property type="molecule type" value="Genomic_DNA"/>
</dbReference>
<protein>
    <submittedName>
        <fullName evidence="1">Uncharacterized protein</fullName>
    </submittedName>
</protein>